<evidence type="ECO:0000313" key="2">
    <source>
        <dbReference type="EMBL" id="EAY28269.1"/>
    </source>
</evidence>
<feature type="region of interest" description="Disordered" evidence="1">
    <location>
        <begin position="26"/>
        <end position="52"/>
    </location>
</feature>
<keyword evidence="3" id="KW-1185">Reference proteome</keyword>
<gene>
    <name evidence="2" type="ORF">M23134_03530</name>
</gene>
<dbReference type="Proteomes" id="UP000004095">
    <property type="component" value="Unassembled WGS sequence"/>
</dbReference>
<name>A1ZN88_MICM2</name>
<feature type="compositionally biased region" description="Basic and acidic residues" evidence="1">
    <location>
        <begin position="42"/>
        <end position="52"/>
    </location>
</feature>
<evidence type="ECO:0000256" key="1">
    <source>
        <dbReference type="SAM" id="MobiDB-lite"/>
    </source>
</evidence>
<comment type="caution">
    <text evidence="2">The sequence shown here is derived from an EMBL/GenBank/DDBJ whole genome shotgun (WGS) entry which is preliminary data.</text>
</comment>
<evidence type="ECO:0000313" key="3">
    <source>
        <dbReference type="Proteomes" id="UP000004095"/>
    </source>
</evidence>
<reference evidence="2 3" key="1">
    <citation type="submission" date="2007-01" db="EMBL/GenBank/DDBJ databases">
        <authorList>
            <person name="Haygood M."/>
            <person name="Podell S."/>
            <person name="Anderson C."/>
            <person name="Hopkinson B."/>
            <person name="Roe K."/>
            <person name="Barbeau K."/>
            <person name="Gaasterland T."/>
            <person name="Ferriera S."/>
            <person name="Johnson J."/>
            <person name="Kravitz S."/>
            <person name="Beeson K."/>
            <person name="Sutton G."/>
            <person name="Rogers Y.-H."/>
            <person name="Friedman R."/>
            <person name="Frazier M."/>
            <person name="Venter J.C."/>
        </authorList>
    </citation>
    <scope>NUCLEOTIDE SEQUENCE [LARGE SCALE GENOMIC DNA]</scope>
    <source>
        <strain evidence="2 3">ATCC 23134</strain>
    </source>
</reference>
<proteinExistence type="predicted"/>
<protein>
    <submittedName>
        <fullName evidence="2">Uncharacterized protein</fullName>
    </submittedName>
</protein>
<sequence length="52" mass="6071">MLLFRKYPSKATGINKVYCLKYPLFSHPDIPKNPKKNPSKKSLPEKNPKKTR</sequence>
<dbReference type="AlphaFoldDB" id="A1ZN88"/>
<dbReference type="EMBL" id="AAWS01000017">
    <property type="protein sequence ID" value="EAY28269.1"/>
    <property type="molecule type" value="Genomic_DNA"/>
</dbReference>
<organism evidence="2 3">
    <name type="scientific">Microscilla marina ATCC 23134</name>
    <dbReference type="NCBI Taxonomy" id="313606"/>
    <lineage>
        <taxon>Bacteria</taxon>
        <taxon>Pseudomonadati</taxon>
        <taxon>Bacteroidota</taxon>
        <taxon>Cytophagia</taxon>
        <taxon>Cytophagales</taxon>
        <taxon>Microscillaceae</taxon>
        <taxon>Microscilla</taxon>
    </lineage>
</organism>
<accession>A1ZN88</accession>